<dbReference type="EMBL" id="BSTI01000005">
    <property type="protein sequence ID" value="GLY66155.1"/>
    <property type="molecule type" value="Genomic_DNA"/>
</dbReference>
<dbReference type="Proteomes" id="UP001165136">
    <property type="component" value="Unassembled WGS sequence"/>
</dbReference>
<comment type="caution">
    <text evidence="2">The sequence shown here is derived from an EMBL/GenBank/DDBJ whole genome shotgun (WGS) entry which is preliminary data.</text>
</comment>
<feature type="transmembrane region" description="Helical" evidence="1">
    <location>
        <begin position="44"/>
        <end position="62"/>
    </location>
</feature>
<name>A0A9W6VEV2_9PSEU</name>
<accession>A0A9W6VEV2</accession>
<dbReference type="AlphaFoldDB" id="A0A9W6VEV2"/>
<organism evidence="2 3">
    <name type="scientific">Amycolatopsis taiwanensis</name>
    <dbReference type="NCBI Taxonomy" id="342230"/>
    <lineage>
        <taxon>Bacteria</taxon>
        <taxon>Bacillati</taxon>
        <taxon>Actinomycetota</taxon>
        <taxon>Actinomycetes</taxon>
        <taxon>Pseudonocardiales</taxon>
        <taxon>Pseudonocardiaceae</taxon>
        <taxon>Amycolatopsis</taxon>
    </lineage>
</organism>
<keyword evidence="3" id="KW-1185">Reference proteome</keyword>
<keyword evidence="1" id="KW-0812">Transmembrane</keyword>
<dbReference type="RefSeq" id="WP_285487064.1">
    <property type="nucleotide sequence ID" value="NZ_BSTI01000005.1"/>
</dbReference>
<evidence type="ECO:0000256" key="1">
    <source>
        <dbReference type="SAM" id="Phobius"/>
    </source>
</evidence>
<feature type="transmembrane region" description="Helical" evidence="1">
    <location>
        <begin position="16"/>
        <end position="38"/>
    </location>
</feature>
<keyword evidence="1" id="KW-1133">Transmembrane helix</keyword>
<reference evidence="2" key="1">
    <citation type="submission" date="2023-03" db="EMBL/GenBank/DDBJ databases">
        <title>Amycolatopsis taiwanensis NBRC 103393.</title>
        <authorList>
            <person name="Ichikawa N."/>
            <person name="Sato H."/>
            <person name="Tonouchi N."/>
        </authorList>
    </citation>
    <scope>NUCLEOTIDE SEQUENCE</scope>
    <source>
        <strain evidence="2">NBRC 103393</strain>
    </source>
</reference>
<sequence>MLENKVSAGTASDVRTFIAATLLTYAAGVLTFLGYAMVDGSGGGVILGLIIALFAALGWRRMQGGKFFPRDPSTRSVVILALFSAVLTVGVVALTS</sequence>
<proteinExistence type="predicted"/>
<keyword evidence="1" id="KW-0472">Membrane</keyword>
<feature type="transmembrane region" description="Helical" evidence="1">
    <location>
        <begin position="74"/>
        <end position="94"/>
    </location>
</feature>
<gene>
    <name evidence="2" type="ORF">Atai01_27740</name>
</gene>
<evidence type="ECO:0000313" key="3">
    <source>
        <dbReference type="Proteomes" id="UP001165136"/>
    </source>
</evidence>
<protein>
    <submittedName>
        <fullName evidence="2">Uncharacterized protein</fullName>
    </submittedName>
</protein>
<evidence type="ECO:0000313" key="2">
    <source>
        <dbReference type="EMBL" id="GLY66155.1"/>
    </source>
</evidence>